<dbReference type="InterPro" id="IPR014719">
    <property type="entry name" value="Ribosomal_bL12_C/ClpS-like"/>
</dbReference>
<sequence length="110" mass="12407">MATSDEDAAGDAHEDVSLAPARPQLKPPRMYQVVMLNDDYTPMDFVVEVLMEFFNMDQERATEVMLAVHLQGRGVCGVFTRDVAETKQMQVNQYAQQCEHPLLCDIEAVD</sequence>
<accession>A0A1H6T1A7</accession>
<dbReference type="Pfam" id="PF02617">
    <property type="entry name" value="ClpS"/>
    <property type="match status" value="1"/>
</dbReference>
<dbReference type="Gene3D" id="3.30.1390.10">
    <property type="match status" value="1"/>
</dbReference>
<name>A0A1H6T1A7_9GAMM</name>
<evidence type="ECO:0000256" key="2">
    <source>
        <dbReference type="SAM" id="MobiDB-lite"/>
    </source>
</evidence>
<evidence type="ECO:0000259" key="3">
    <source>
        <dbReference type="Pfam" id="PF02617"/>
    </source>
</evidence>
<dbReference type="InterPro" id="IPR022935">
    <property type="entry name" value="ClpS"/>
</dbReference>
<keyword evidence="4" id="KW-0645">Protease</keyword>
<organism evidence="4 5">
    <name type="scientific">Allopseudospirillum japonicum</name>
    <dbReference type="NCBI Taxonomy" id="64971"/>
    <lineage>
        <taxon>Bacteria</taxon>
        <taxon>Pseudomonadati</taxon>
        <taxon>Pseudomonadota</taxon>
        <taxon>Gammaproteobacteria</taxon>
        <taxon>Oceanospirillales</taxon>
        <taxon>Oceanospirillaceae</taxon>
        <taxon>Allopseudospirillum</taxon>
    </lineage>
</organism>
<dbReference type="PANTHER" id="PTHR33473:SF19">
    <property type="entry name" value="ATP-DEPENDENT CLP PROTEASE ADAPTER PROTEIN CLPS"/>
    <property type="match status" value="1"/>
</dbReference>
<keyword evidence="4" id="KW-0378">Hydrolase</keyword>
<dbReference type="RefSeq" id="WP_093310413.1">
    <property type="nucleotide sequence ID" value="NZ_FNYH01000008.1"/>
</dbReference>
<comment type="function">
    <text evidence="1">Involved in the modulation of the specificity of the ClpAP-mediated ATP-dependent protein degradation.</text>
</comment>
<comment type="subunit">
    <text evidence="1">Binds to the N-terminal domain of the chaperone ClpA.</text>
</comment>
<dbReference type="AlphaFoldDB" id="A0A1H6T1A7"/>
<evidence type="ECO:0000313" key="5">
    <source>
        <dbReference type="Proteomes" id="UP000242999"/>
    </source>
</evidence>
<dbReference type="Proteomes" id="UP000242999">
    <property type="component" value="Unassembled WGS sequence"/>
</dbReference>
<feature type="region of interest" description="Disordered" evidence="2">
    <location>
        <begin position="1"/>
        <end position="23"/>
    </location>
</feature>
<dbReference type="NCBIfam" id="NF000669">
    <property type="entry name" value="PRK00033.1-2"/>
    <property type="match status" value="1"/>
</dbReference>
<keyword evidence="5" id="KW-1185">Reference proteome</keyword>
<dbReference type="FunFam" id="3.30.1390.10:FF:000002">
    <property type="entry name" value="ATP-dependent Clp protease adapter protein ClpS"/>
    <property type="match status" value="1"/>
</dbReference>
<dbReference type="EMBL" id="FNYH01000008">
    <property type="protein sequence ID" value="SEI71904.1"/>
    <property type="molecule type" value="Genomic_DNA"/>
</dbReference>
<dbReference type="NCBIfam" id="NF000672">
    <property type="entry name" value="PRK00033.1-5"/>
    <property type="match status" value="1"/>
</dbReference>
<dbReference type="OrthoDB" id="9796121at2"/>
<dbReference type="GO" id="GO:0030163">
    <property type="term" value="P:protein catabolic process"/>
    <property type="evidence" value="ECO:0007669"/>
    <property type="project" value="InterPro"/>
</dbReference>
<dbReference type="GO" id="GO:0006508">
    <property type="term" value="P:proteolysis"/>
    <property type="evidence" value="ECO:0007669"/>
    <property type="project" value="UniProtKB-UniRule"/>
</dbReference>
<dbReference type="PANTHER" id="PTHR33473">
    <property type="entry name" value="ATP-DEPENDENT CLP PROTEASE ADAPTER PROTEIN CLPS1, CHLOROPLASTIC"/>
    <property type="match status" value="1"/>
</dbReference>
<gene>
    <name evidence="1" type="primary">clpS</name>
    <name evidence="4" type="ORF">SAMN05421831_10886</name>
</gene>
<evidence type="ECO:0000313" key="4">
    <source>
        <dbReference type="EMBL" id="SEI71904.1"/>
    </source>
</evidence>
<comment type="similarity">
    <text evidence="1">Belongs to the ClpS family.</text>
</comment>
<evidence type="ECO:0000256" key="1">
    <source>
        <dbReference type="HAMAP-Rule" id="MF_00302"/>
    </source>
</evidence>
<feature type="domain" description="Adaptor protein ClpS core" evidence="3">
    <location>
        <begin position="26"/>
        <end position="104"/>
    </location>
</feature>
<proteinExistence type="inferred from homology"/>
<protein>
    <recommendedName>
        <fullName evidence="1">ATP-dependent Clp protease adapter protein ClpS</fullName>
    </recommendedName>
</protein>
<reference evidence="5" key="1">
    <citation type="submission" date="2016-10" db="EMBL/GenBank/DDBJ databases">
        <authorList>
            <person name="Varghese N."/>
            <person name="Submissions S."/>
        </authorList>
    </citation>
    <scope>NUCLEOTIDE SEQUENCE [LARGE SCALE GENOMIC DNA]</scope>
    <source>
        <strain evidence="5">DSM 7165</strain>
    </source>
</reference>
<dbReference type="STRING" id="64971.SAMN05421831_10886"/>
<dbReference type="HAMAP" id="MF_00302">
    <property type="entry name" value="ClpS"/>
    <property type="match status" value="1"/>
</dbReference>
<dbReference type="InterPro" id="IPR003769">
    <property type="entry name" value="ClpS_core"/>
</dbReference>
<dbReference type="GO" id="GO:0008233">
    <property type="term" value="F:peptidase activity"/>
    <property type="evidence" value="ECO:0007669"/>
    <property type="project" value="UniProtKB-KW"/>
</dbReference>
<dbReference type="SUPFAM" id="SSF54736">
    <property type="entry name" value="ClpS-like"/>
    <property type="match status" value="1"/>
</dbReference>